<evidence type="ECO:0000256" key="1">
    <source>
        <dbReference type="SAM" id="MobiDB-lite"/>
    </source>
</evidence>
<feature type="region of interest" description="Disordered" evidence="1">
    <location>
        <begin position="141"/>
        <end position="165"/>
    </location>
</feature>
<evidence type="ECO:0000313" key="2">
    <source>
        <dbReference type="EMBL" id="KAJ9542198.1"/>
    </source>
</evidence>
<name>A0AA38T125_9ASTR</name>
<organism evidence="2 3">
    <name type="scientific">Centaurea solstitialis</name>
    <name type="common">yellow star-thistle</name>
    <dbReference type="NCBI Taxonomy" id="347529"/>
    <lineage>
        <taxon>Eukaryota</taxon>
        <taxon>Viridiplantae</taxon>
        <taxon>Streptophyta</taxon>
        <taxon>Embryophyta</taxon>
        <taxon>Tracheophyta</taxon>
        <taxon>Spermatophyta</taxon>
        <taxon>Magnoliopsida</taxon>
        <taxon>eudicotyledons</taxon>
        <taxon>Gunneridae</taxon>
        <taxon>Pentapetalae</taxon>
        <taxon>asterids</taxon>
        <taxon>campanulids</taxon>
        <taxon>Asterales</taxon>
        <taxon>Asteraceae</taxon>
        <taxon>Carduoideae</taxon>
        <taxon>Cardueae</taxon>
        <taxon>Centaureinae</taxon>
        <taxon>Centaurea</taxon>
    </lineage>
</organism>
<protein>
    <submittedName>
        <fullName evidence="2">Uncharacterized protein</fullName>
    </submittedName>
</protein>
<evidence type="ECO:0000313" key="3">
    <source>
        <dbReference type="Proteomes" id="UP001172457"/>
    </source>
</evidence>
<dbReference type="Proteomes" id="UP001172457">
    <property type="component" value="Chromosome 7"/>
</dbReference>
<dbReference type="AlphaFoldDB" id="A0AA38T125"/>
<proteinExistence type="predicted"/>
<feature type="region of interest" description="Disordered" evidence="1">
    <location>
        <begin position="53"/>
        <end position="88"/>
    </location>
</feature>
<comment type="caution">
    <text evidence="2">The sequence shown here is derived from an EMBL/GenBank/DDBJ whole genome shotgun (WGS) entry which is preliminary data.</text>
</comment>
<gene>
    <name evidence="2" type="ORF">OSB04_028704</name>
</gene>
<feature type="region of interest" description="Disordered" evidence="1">
    <location>
        <begin position="178"/>
        <end position="211"/>
    </location>
</feature>
<accession>A0AA38T125</accession>
<reference evidence="2" key="1">
    <citation type="submission" date="2023-03" db="EMBL/GenBank/DDBJ databases">
        <title>Chromosome-scale reference genome and RAD-based genetic map of yellow starthistle (Centaurea solstitialis) reveal putative structural variation and QTLs associated with invader traits.</title>
        <authorList>
            <person name="Reatini B."/>
            <person name="Cang F.A."/>
            <person name="Jiang Q."/>
            <person name="Mckibben M.T.W."/>
            <person name="Barker M.S."/>
            <person name="Rieseberg L.H."/>
            <person name="Dlugosch K.M."/>
        </authorList>
    </citation>
    <scope>NUCLEOTIDE SEQUENCE</scope>
    <source>
        <strain evidence="2">CAN-66</strain>
        <tissue evidence="2">Leaf</tissue>
    </source>
</reference>
<keyword evidence="3" id="KW-1185">Reference proteome</keyword>
<sequence>MTQCSDQWLTTVSSLSWTNQGGTFPPHACSEGERCLPPPDQRGNVVYLRLIRRGTGKHPSPHRKKLRRPDLAGTGPRRNRTGESRRNRIFQEVIQSHYKILSVFVPDRMFFRRPDLAGTGCRRSRTGCQTKNFTQVFFFPEPDRRPRRNRNSPEPDVAGTGPENVLFDFKKEIKKSVTGTGCRRNRMSPEPGVAGTGCRRNRMSPEPDRKLSCPNLIKENEMEFVTGTGCRRNRTSPEPDVTGTGSEVIYLCVCISLTET</sequence>
<dbReference type="EMBL" id="JARYMX010000007">
    <property type="protein sequence ID" value="KAJ9542198.1"/>
    <property type="molecule type" value="Genomic_DNA"/>
</dbReference>
<feature type="compositionally biased region" description="Basic residues" evidence="1">
    <location>
        <begin position="53"/>
        <end position="67"/>
    </location>
</feature>